<dbReference type="InterPro" id="IPR058570">
    <property type="entry name" value="HROB_OB"/>
</dbReference>
<sequence length="439" mass="47636">MNSPPNYKWEQLLDIDDSDLPLTPALRPCNTHVRETTTTTTTQNHAVDNLEEKPVRIIPGPAEYIRKVVDDVDEDEDFKGRHGLARLSLLMLMVGEGIVNGCLRDIENYLKNGRLEQVVAIIKSCTSNALSDLIVTLKDLSGINPGTIHHKVINEEGYGKDITVRSALILANVSIFSLTLSMHYLNITLRNMVKVFHKDTFLGNGSGVGGSEMLMEEEEIVKLMEEEEMAGLELHVCGNVTDQEDLYKFEEKALNLTLEEEARQAWAEHEYLHSANHIQTPPYVKLHSANAEGGGALGSLGALKPSTHPVISIFLYPLGADVETACALEVEAVGALDLMEALKVEVEAEGGDLDLVEALKVEVEAEGALDLVEVEAAGALDLMEGALDLVEVEASCLVGALDVVGLSLNILISASVSRYLTSLKQTTSSSPEKPSSLDT</sequence>
<dbReference type="PANTHER" id="PTHR14523:SF1">
    <property type="entry name" value="HOMOLOGOUS RECOMBINATION OB-FOLD PROTEIN"/>
    <property type="match status" value="1"/>
</dbReference>
<keyword evidence="2" id="KW-0371">Homeobox</keyword>
<keyword evidence="3" id="KW-1185">Reference proteome</keyword>
<gene>
    <name evidence="2" type="ORF">Tco_0629885</name>
</gene>
<protein>
    <submittedName>
        <fullName evidence="2">Homeobox-leucine zipper protein HDG11</fullName>
    </submittedName>
</protein>
<dbReference type="GO" id="GO:0003677">
    <property type="term" value="F:DNA binding"/>
    <property type="evidence" value="ECO:0007669"/>
    <property type="project" value="UniProtKB-KW"/>
</dbReference>
<evidence type="ECO:0000313" key="2">
    <source>
        <dbReference type="EMBL" id="GJS56523.1"/>
    </source>
</evidence>
<feature type="domain" description="Homologous recombination OB-fold protein OB-fold" evidence="1">
    <location>
        <begin position="114"/>
        <end position="198"/>
    </location>
</feature>
<accession>A0ABQ4WUP3</accession>
<organism evidence="2 3">
    <name type="scientific">Tanacetum coccineum</name>
    <dbReference type="NCBI Taxonomy" id="301880"/>
    <lineage>
        <taxon>Eukaryota</taxon>
        <taxon>Viridiplantae</taxon>
        <taxon>Streptophyta</taxon>
        <taxon>Embryophyta</taxon>
        <taxon>Tracheophyta</taxon>
        <taxon>Spermatophyta</taxon>
        <taxon>Magnoliopsida</taxon>
        <taxon>eudicotyledons</taxon>
        <taxon>Gunneridae</taxon>
        <taxon>Pentapetalae</taxon>
        <taxon>asterids</taxon>
        <taxon>campanulids</taxon>
        <taxon>Asterales</taxon>
        <taxon>Asteraceae</taxon>
        <taxon>Asteroideae</taxon>
        <taxon>Anthemideae</taxon>
        <taxon>Anthemidinae</taxon>
        <taxon>Tanacetum</taxon>
    </lineage>
</organism>
<dbReference type="Pfam" id="PF15072">
    <property type="entry name" value="HROB"/>
    <property type="match status" value="1"/>
</dbReference>
<evidence type="ECO:0000313" key="3">
    <source>
        <dbReference type="Proteomes" id="UP001151760"/>
    </source>
</evidence>
<dbReference type="EMBL" id="BQNB010008941">
    <property type="protein sequence ID" value="GJS56523.1"/>
    <property type="molecule type" value="Genomic_DNA"/>
</dbReference>
<dbReference type="Proteomes" id="UP001151760">
    <property type="component" value="Unassembled WGS sequence"/>
</dbReference>
<dbReference type="InterPro" id="IPR028045">
    <property type="entry name" value="HROB"/>
</dbReference>
<name>A0ABQ4WUP3_9ASTR</name>
<dbReference type="PANTHER" id="PTHR14523">
    <property type="entry name" value="UNCHARACTERIZED PROTEIN C17ORF53 HOMOLOG"/>
    <property type="match status" value="1"/>
</dbReference>
<comment type="caution">
    <text evidence="2">The sequence shown here is derived from an EMBL/GenBank/DDBJ whole genome shotgun (WGS) entry which is preliminary data.</text>
</comment>
<evidence type="ECO:0000259" key="1">
    <source>
        <dbReference type="Pfam" id="PF15072"/>
    </source>
</evidence>
<reference evidence="2" key="1">
    <citation type="journal article" date="2022" name="Int. J. Mol. Sci.">
        <title>Draft Genome of Tanacetum Coccineum: Genomic Comparison of Closely Related Tanacetum-Family Plants.</title>
        <authorList>
            <person name="Yamashiro T."/>
            <person name="Shiraishi A."/>
            <person name="Nakayama K."/>
            <person name="Satake H."/>
        </authorList>
    </citation>
    <scope>NUCLEOTIDE SEQUENCE</scope>
</reference>
<reference evidence="2" key="2">
    <citation type="submission" date="2022-01" db="EMBL/GenBank/DDBJ databases">
        <authorList>
            <person name="Yamashiro T."/>
            <person name="Shiraishi A."/>
            <person name="Satake H."/>
            <person name="Nakayama K."/>
        </authorList>
    </citation>
    <scope>NUCLEOTIDE SEQUENCE</scope>
</reference>
<proteinExistence type="predicted"/>
<keyword evidence="2" id="KW-0238">DNA-binding</keyword>